<evidence type="ECO:0000313" key="1">
    <source>
        <dbReference type="EMBL" id="CEK51148.1"/>
    </source>
</evidence>
<name>A0A0B6Y4X6_9EUPU</name>
<gene>
    <name evidence="1" type="primary">ORF12642</name>
</gene>
<reference evidence="1" key="1">
    <citation type="submission" date="2014-12" db="EMBL/GenBank/DDBJ databases">
        <title>Insight into the proteome of Arion vulgaris.</title>
        <authorList>
            <person name="Aradska J."/>
            <person name="Bulat T."/>
            <person name="Smidak R."/>
            <person name="Sarate P."/>
            <person name="Gangsoo J."/>
            <person name="Sialana F."/>
            <person name="Bilban M."/>
            <person name="Lubec G."/>
        </authorList>
    </citation>
    <scope>NUCLEOTIDE SEQUENCE</scope>
    <source>
        <tissue evidence="1">Skin</tissue>
    </source>
</reference>
<proteinExistence type="predicted"/>
<accession>A0A0B6Y4X6</accession>
<dbReference type="EMBL" id="HACG01004283">
    <property type="protein sequence ID" value="CEK51148.1"/>
    <property type="molecule type" value="Transcribed_RNA"/>
</dbReference>
<organism evidence="1">
    <name type="scientific">Arion vulgaris</name>
    <dbReference type="NCBI Taxonomy" id="1028688"/>
    <lineage>
        <taxon>Eukaryota</taxon>
        <taxon>Metazoa</taxon>
        <taxon>Spiralia</taxon>
        <taxon>Lophotrochozoa</taxon>
        <taxon>Mollusca</taxon>
        <taxon>Gastropoda</taxon>
        <taxon>Heterobranchia</taxon>
        <taxon>Euthyneura</taxon>
        <taxon>Panpulmonata</taxon>
        <taxon>Eupulmonata</taxon>
        <taxon>Stylommatophora</taxon>
        <taxon>Helicina</taxon>
        <taxon>Arionoidea</taxon>
        <taxon>Arionidae</taxon>
        <taxon>Arion</taxon>
    </lineage>
</organism>
<sequence length="53" mass="6344">MPWYRLPETATLTKYNEYRAIGRPCKRWIDGIMSSLEKMNNSLKRIRTSTHKT</sequence>
<protein>
    <submittedName>
        <fullName evidence="1">Uncharacterized protein</fullName>
    </submittedName>
</protein>
<dbReference type="AlphaFoldDB" id="A0A0B6Y4X6"/>
<feature type="non-terminal residue" evidence="1">
    <location>
        <position position="53"/>
    </location>
</feature>